<dbReference type="Gene3D" id="3.60.130.10">
    <property type="entry name" value="Clavaminate synthase-like"/>
    <property type="match status" value="1"/>
</dbReference>
<reference evidence="6" key="1">
    <citation type="journal article" date="2019" name="Int. J. Syst. Evol. Microbiol.">
        <title>The Global Catalogue of Microorganisms (GCM) 10K type strain sequencing project: providing services to taxonomists for standard genome sequencing and annotation.</title>
        <authorList>
            <consortium name="The Broad Institute Genomics Platform"/>
            <consortium name="The Broad Institute Genome Sequencing Center for Infectious Disease"/>
            <person name="Wu L."/>
            <person name="Ma J."/>
        </authorList>
    </citation>
    <scope>NUCLEOTIDE SEQUENCE [LARGE SCALE GENOMIC DNA]</scope>
    <source>
        <strain evidence="6">JCM 32105</strain>
    </source>
</reference>
<evidence type="ECO:0000259" key="4">
    <source>
        <dbReference type="Pfam" id="PF02668"/>
    </source>
</evidence>
<dbReference type="InterPro" id="IPR003819">
    <property type="entry name" value="TauD/TfdA-like"/>
</dbReference>
<comment type="caution">
    <text evidence="5">The sequence shown here is derived from an EMBL/GenBank/DDBJ whole genome shotgun (WGS) entry which is preliminary data.</text>
</comment>
<dbReference type="Proteomes" id="UP001500067">
    <property type="component" value="Unassembled WGS sequence"/>
</dbReference>
<comment type="cofactor">
    <cofactor evidence="1">
        <name>Fe(2+)</name>
        <dbReference type="ChEBI" id="CHEBI:29033"/>
    </cofactor>
</comment>
<protein>
    <recommendedName>
        <fullName evidence="4">TauD/TfdA-like domain-containing protein</fullName>
    </recommendedName>
</protein>
<feature type="domain" description="TauD/TfdA-like" evidence="4">
    <location>
        <begin position="9"/>
        <end position="242"/>
    </location>
</feature>
<evidence type="ECO:0000256" key="1">
    <source>
        <dbReference type="ARBA" id="ARBA00001954"/>
    </source>
</evidence>
<dbReference type="EMBL" id="BAABFA010000008">
    <property type="protein sequence ID" value="GAA4463267.1"/>
    <property type="molecule type" value="Genomic_DNA"/>
</dbReference>
<evidence type="ECO:0000313" key="6">
    <source>
        <dbReference type="Proteomes" id="UP001500067"/>
    </source>
</evidence>
<dbReference type="InterPro" id="IPR050411">
    <property type="entry name" value="AlphaKG_dependent_hydroxylases"/>
</dbReference>
<name>A0ABP8NAN9_9BACT</name>
<proteinExistence type="predicted"/>
<sequence>MGPFFLKEVSYTDTPGFADTFKDTLKKYKVVHLKDVPQGIDHMQFYSDLTDRLGEIMNVDEDIKTGNANSDMRWTDVRYDKANDFTFRHANTRQPLHTDAAYMNIELDVNFFFCTVQAEIGGATTFFDSDDLMYILEKYEPALFERLKTVDVDFGKGEDQRKTRRIIDTDDRGVKLNWNYYRVMPDNKPEVIAMCEEFHKFLEEKVVAGGLLTPVYLKPGDAAFFQDDRLLHGRNSFYGARTLIKGGFNFN</sequence>
<keyword evidence="3" id="KW-0045">Antibiotic biosynthesis</keyword>
<gene>
    <name evidence="5" type="ORF">GCM10023093_11350</name>
</gene>
<accession>A0ABP8NAN9</accession>
<dbReference type="PANTHER" id="PTHR10696:SF56">
    <property type="entry name" value="TAUD_TFDA-LIKE DOMAIN-CONTAINING PROTEIN"/>
    <property type="match status" value="1"/>
</dbReference>
<evidence type="ECO:0000256" key="2">
    <source>
        <dbReference type="ARBA" id="ARBA00023002"/>
    </source>
</evidence>
<dbReference type="Pfam" id="PF02668">
    <property type="entry name" value="TauD"/>
    <property type="match status" value="1"/>
</dbReference>
<dbReference type="PANTHER" id="PTHR10696">
    <property type="entry name" value="GAMMA-BUTYROBETAINE HYDROXYLASE-RELATED"/>
    <property type="match status" value="1"/>
</dbReference>
<keyword evidence="2" id="KW-0560">Oxidoreductase</keyword>
<dbReference type="RefSeq" id="WP_345079867.1">
    <property type="nucleotide sequence ID" value="NZ_BAABFA010000008.1"/>
</dbReference>
<dbReference type="InterPro" id="IPR042098">
    <property type="entry name" value="TauD-like_sf"/>
</dbReference>
<evidence type="ECO:0000256" key="3">
    <source>
        <dbReference type="ARBA" id="ARBA00023194"/>
    </source>
</evidence>
<evidence type="ECO:0000313" key="5">
    <source>
        <dbReference type="EMBL" id="GAA4463267.1"/>
    </source>
</evidence>
<dbReference type="SUPFAM" id="SSF51197">
    <property type="entry name" value="Clavaminate synthase-like"/>
    <property type="match status" value="1"/>
</dbReference>
<keyword evidence="6" id="KW-1185">Reference proteome</keyword>
<organism evidence="5 6">
    <name type="scientific">Nemorincola caseinilytica</name>
    <dbReference type="NCBI Taxonomy" id="2054315"/>
    <lineage>
        <taxon>Bacteria</taxon>
        <taxon>Pseudomonadati</taxon>
        <taxon>Bacteroidota</taxon>
        <taxon>Chitinophagia</taxon>
        <taxon>Chitinophagales</taxon>
        <taxon>Chitinophagaceae</taxon>
        <taxon>Nemorincola</taxon>
    </lineage>
</organism>